<dbReference type="PANTHER" id="PTHR18968:SF13">
    <property type="entry name" value="ACETOLACTATE SYNTHASE CATALYTIC SUBUNIT, MITOCHONDRIAL"/>
    <property type="match status" value="1"/>
</dbReference>
<comment type="pathway">
    <text evidence="1 12">Amino-acid biosynthesis; L-isoleucine biosynthesis; L-isoleucine from 2-oxobutanoate: step 1/4.</text>
</comment>
<comment type="pathway">
    <text evidence="2 12">Amino-acid biosynthesis; L-valine biosynthesis; L-valine from pyruvate: step 1/4.</text>
</comment>
<evidence type="ECO:0000259" key="15">
    <source>
        <dbReference type="Pfam" id="PF02776"/>
    </source>
</evidence>
<evidence type="ECO:0000256" key="3">
    <source>
        <dbReference type="ARBA" id="ARBA00007812"/>
    </source>
</evidence>
<evidence type="ECO:0000256" key="6">
    <source>
        <dbReference type="ARBA" id="ARBA00022679"/>
    </source>
</evidence>
<dbReference type="InterPro" id="IPR029061">
    <property type="entry name" value="THDP-binding"/>
</dbReference>
<dbReference type="UniPathway" id="UPA00049">
    <property type="reaction ID" value="UER00059"/>
</dbReference>
<feature type="domain" description="Thiamine pyrophosphate enzyme central" evidence="13">
    <location>
        <begin position="231"/>
        <end position="366"/>
    </location>
</feature>
<evidence type="ECO:0000256" key="4">
    <source>
        <dbReference type="ARBA" id="ARBA00013145"/>
    </source>
</evidence>
<dbReference type="Pfam" id="PF00205">
    <property type="entry name" value="TPP_enzyme_M"/>
    <property type="match status" value="1"/>
</dbReference>
<dbReference type="SUPFAM" id="SSF52467">
    <property type="entry name" value="DHS-like NAD/FAD-binding domain"/>
    <property type="match status" value="1"/>
</dbReference>
<keyword evidence="9 12" id="KW-0786">Thiamine pyrophosphate</keyword>
<keyword evidence="8 12" id="KW-0460">Magnesium</keyword>
<reference evidence="16" key="1">
    <citation type="submission" date="2009-12" db="EMBL/GenBank/DDBJ databases">
        <authorList>
            <person name="Weinstock G."/>
            <person name="Sodergren E."/>
            <person name="Clifton S."/>
            <person name="Fulton L."/>
            <person name="Fulton B."/>
            <person name="Courtney L."/>
            <person name="Fronick C."/>
            <person name="Harrison M."/>
            <person name="Strong C."/>
            <person name="Farmer C."/>
            <person name="Delahaunty K."/>
            <person name="Markovic C."/>
            <person name="Hall O."/>
            <person name="Minx P."/>
            <person name="Tomlinson C."/>
            <person name="Mitreva M."/>
            <person name="Nelson J."/>
            <person name="Hou S."/>
            <person name="Wollam A."/>
            <person name="Pepin K.H."/>
            <person name="Johnson M."/>
            <person name="Bhonagiri V."/>
            <person name="Nash W.E."/>
            <person name="Warren W."/>
            <person name="Chinwalla A."/>
            <person name="Mardis E.R."/>
            <person name="Wilson R.K."/>
        </authorList>
    </citation>
    <scope>NUCLEOTIDE SEQUENCE [LARGE SCALE GENOMIC DNA]</scope>
    <source>
        <strain evidence="16">DSM 15176</strain>
    </source>
</reference>
<evidence type="ECO:0000256" key="9">
    <source>
        <dbReference type="ARBA" id="ARBA00023052"/>
    </source>
</evidence>
<keyword evidence="7 12" id="KW-0479">Metal-binding</keyword>
<dbReference type="Pfam" id="PF02775">
    <property type="entry name" value="TPP_enzyme_C"/>
    <property type="match status" value="1"/>
</dbReference>
<accession>D1PIV6</accession>
<dbReference type="UniPathway" id="UPA00047">
    <property type="reaction ID" value="UER00055"/>
</dbReference>
<name>D1PIV6_9FIRM</name>
<dbReference type="FunFam" id="3.40.50.970:FF:000007">
    <property type="entry name" value="Acetolactate synthase"/>
    <property type="match status" value="1"/>
</dbReference>
<proteinExistence type="inferred from homology"/>
<keyword evidence="5 12" id="KW-0028">Amino-acid biosynthesis</keyword>
<comment type="similarity">
    <text evidence="3 12">Belongs to the TPP enzyme family.</text>
</comment>
<dbReference type="Proteomes" id="UP000003438">
    <property type="component" value="Unassembled WGS sequence"/>
</dbReference>
<keyword evidence="17" id="KW-1185">Reference proteome</keyword>
<dbReference type="GO" id="GO:0030976">
    <property type="term" value="F:thiamine pyrophosphate binding"/>
    <property type="evidence" value="ECO:0007669"/>
    <property type="project" value="UniProtKB-UniRule"/>
</dbReference>
<dbReference type="GO" id="GO:0000287">
    <property type="term" value="F:magnesium ion binding"/>
    <property type="evidence" value="ECO:0007669"/>
    <property type="project" value="UniProtKB-UniRule"/>
</dbReference>
<dbReference type="GO" id="GO:0009097">
    <property type="term" value="P:isoleucine biosynthetic process"/>
    <property type="evidence" value="ECO:0007669"/>
    <property type="project" value="UniProtKB-UniPathway"/>
</dbReference>
<evidence type="ECO:0000256" key="5">
    <source>
        <dbReference type="ARBA" id="ARBA00022605"/>
    </source>
</evidence>
<dbReference type="Pfam" id="PF02776">
    <property type="entry name" value="TPP_enzyme_N"/>
    <property type="match status" value="1"/>
</dbReference>
<dbReference type="GO" id="GO:0003984">
    <property type="term" value="F:acetolactate synthase activity"/>
    <property type="evidence" value="ECO:0007669"/>
    <property type="project" value="UniProtKB-EC"/>
</dbReference>
<dbReference type="eggNOG" id="COG0028">
    <property type="taxonomic scope" value="Bacteria"/>
</dbReference>
<dbReference type="GO" id="GO:0005948">
    <property type="term" value="C:acetolactate synthase complex"/>
    <property type="evidence" value="ECO:0007669"/>
    <property type="project" value="TreeGrafter"/>
</dbReference>
<comment type="cofactor">
    <cofactor evidence="12">
        <name>thiamine diphosphate</name>
        <dbReference type="ChEBI" id="CHEBI:58937"/>
    </cofactor>
    <text evidence="12">Binds 1 thiamine pyrophosphate per subunit.</text>
</comment>
<dbReference type="InterPro" id="IPR045229">
    <property type="entry name" value="TPP_enz"/>
</dbReference>
<evidence type="ECO:0000256" key="12">
    <source>
        <dbReference type="RuleBase" id="RU003591"/>
    </source>
</evidence>
<comment type="caution">
    <text evidence="16">The sequence shown here is derived from an EMBL/GenBank/DDBJ whole genome shotgun (WGS) entry which is preliminary data.</text>
</comment>
<dbReference type="Gene3D" id="3.40.50.1220">
    <property type="entry name" value="TPP-binding domain"/>
    <property type="match status" value="1"/>
</dbReference>
<evidence type="ECO:0000256" key="1">
    <source>
        <dbReference type="ARBA" id="ARBA00004974"/>
    </source>
</evidence>
<protein>
    <recommendedName>
        <fullName evidence="4 12">Acetolactate synthase</fullName>
        <ecNumber evidence="4 12">2.2.1.6</ecNumber>
    </recommendedName>
</protein>
<dbReference type="InterPro" id="IPR012846">
    <property type="entry name" value="Acetolactate_synth_lsu"/>
</dbReference>
<sequence>MVPQSAYTAFVSWVQGAKAVFLFLFAHPAAGAENRKEKKQMKLNGSQIFVEVLAEQGVDTLFGYPGGAVLNLYDELYKNSDRIHTVLTAHEQGASHAADGYARATGRTGVVLATSGPGATNLVTGIATAYMDSVPMVAFTGNVATTLLGRDSFQEAYIEGITMPITKHNYTVRRVEDLADTMRAAFRIAQQGRKGPVLVDIPKDVTAAVCEFTPKAPELIRTVTSYNEEDVKKAAEMINAAQRPVVYFGGGVRSAAGCQPLRDLLEKAGMPATYTLMAAGVLSYGEPHNLGLLGMHGCYTANKAIDEADLVIAVGTRFSDRVALNPDTFAKRAKIIQIDIDPSELGKNVAVDLSLTGDASYILQAILPYVEKTEHKLWMEQIRQWQKNDYKPVDSDTELKPHQMIAEICRQAGPEAVYVTDVGQHQMWAAQYLHHTKSRGFLTSGGLGTMGFGYGAAIGAQMALGRDARVIMLTGDGSFHMNLNEGCTAVSYGLPIITVIFNNQVLGMVRQWQTTFYGKRYSDTDPHRHTDFVKVAEGFGAKGYRATTPEEFKAAFADAMKQQGPSWIDCRIGKDEKVLPMIPGGGDINDIIME</sequence>
<evidence type="ECO:0000256" key="11">
    <source>
        <dbReference type="ARBA" id="ARBA00048670"/>
    </source>
</evidence>
<feature type="domain" description="Thiamine pyrophosphate enzyme N-terminal TPP-binding" evidence="15">
    <location>
        <begin position="44"/>
        <end position="155"/>
    </location>
</feature>
<dbReference type="EMBL" id="ACBY02000011">
    <property type="protein sequence ID" value="EFB77465.1"/>
    <property type="molecule type" value="Genomic_DNA"/>
</dbReference>
<dbReference type="GO" id="GO:0050660">
    <property type="term" value="F:flavin adenine dinucleotide binding"/>
    <property type="evidence" value="ECO:0007669"/>
    <property type="project" value="InterPro"/>
</dbReference>
<feature type="domain" description="Thiamine pyrophosphate enzyme TPP-binding" evidence="14">
    <location>
        <begin position="421"/>
        <end position="570"/>
    </location>
</feature>
<dbReference type="STRING" id="411471.SUBVAR_04271"/>
<dbReference type="GO" id="GO:0009099">
    <property type="term" value="P:L-valine biosynthetic process"/>
    <property type="evidence" value="ECO:0007669"/>
    <property type="project" value="UniProtKB-UniPathway"/>
</dbReference>
<dbReference type="InterPro" id="IPR012000">
    <property type="entry name" value="Thiamin_PyroP_enz_cen_dom"/>
</dbReference>
<dbReference type="CDD" id="cd07035">
    <property type="entry name" value="TPP_PYR_POX_like"/>
    <property type="match status" value="1"/>
</dbReference>
<dbReference type="EC" id="2.2.1.6" evidence="4 12"/>
<evidence type="ECO:0000256" key="10">
    <source>
        <dbReference type="ARBA" id="ARBA00023304"/>
    </source>
</evidence>
<evidence type="ECO:0000259" key="14">
    <source>
        <dbReference type="Pfam" id="PF02775"/>
    </source>
</evidence>
<dbReference type="HOGENOM" id="CLU_013748_1_2_9"/>
<dbReference type="NCBIfam" id="TIGR00118">
    <property type="entry name" value="acolac_lg"/>
    <property type="match status" value="1"/>
</dbReference>
<dbReference type="InterPro" id="IPR011766">
    <property type="entry name" value="TPP_enzyme_TPP-bd"/>
</dbReference>
<keyword evidence="10 12" id="KW-0100">Branched-chain amino acid biosynthesis</keyword>
<dbReference type="PANTHER" id="PTHR18968">
    <property type="entry name" value="THIAMINE PYROPHOSPHATE ENZYMES"/>
    <property type="match status" value="1"/>
</dbReference>
<evidence type="ECO:0000313" key="16">
    <source>
        <dbReference type="EMBL" id="EFB77465.1"/>
    </source>
</evidence>
<dbReference type="CDD" id="cd02015">
    <property type="entry name" value="TPP_AHAS"/>
    <property type="match status" value="1"/>
</dbReference>
<organism evidence="16 17">
    <name type="scientific">Subdoligranulum variabile DSM 15176</name>
    <dbReference type="NCBI Taxonomy" id="411471"/>
    <lineage>
        <taxon>Bacteria</taxon>
        <taxon>Bacillati</taxon>
        <taxon>Bacillota</taxon>
        <taxon>Clostridia</taxon>
        <taxon>Eubacteriales</taxon>
        <taxon>Oscillospiraceae</taxon>
        <taxon>Subdoligranulum</taxon>
    </lineage>
</organism>
<dbReference type="InterPro" id="IPR029035">
    <property type="entry name" value="DHS-like_NAD/FAD-binding_dom"/>
</dbReference>
<comment type="catalytic activity">
    <reaction evidence="11 12">
        <text>2 pyruvate + H(+) = (2S)-2-acetolactate + CO2</text>
        <dbReference type="Rhea" id="RHEA:25249"/>
        <dbReference type="ChEBI" id="CHEBI:15361"/>
        <dbReference type="ChEBI" id="CHEBI:15378"/>
        <dbReference type="ChEBI" id="CHEBI:16526"/>
        <dbReference type="ChEBI" id="CHEBI:58476"/>
        <dbReference type="EC" id="2.2.1.6"/>
    </reaction>
</comment>
<dbReference type="InterPro" id="IPR012001">
    <property type="entry name" value="Thiamin_PyroP_enz_TPP-bd_dom"/>
</dbReference>
<gene>
    <name evidence="16" type="primary">ilvB</name>
    <name evidence="16" type="ORF">SUBVAR_04271</name>
</gene>
<dbReference type="InterPro" id="IPR039368">
    <property type="entry name" value="AHAS_TPP"/>
</dbReference>
<evidence type="ECO:0000256" key="8">
    <source>
        <dbReference type="ARBA" id="ARBA00022842"/>
    </source>
</evidence>
<comment type="cofactor">
    <cofactor evidence="12">
        <name>Mg(2+)</name>
        <dbReference type="ChEBI" id="CHEBI:18420"/>
    </cofactor>
    <text evidence="12">Binds 1 Mg(2+) ion per subunit.</text>
</comment>
<dbReference type="Gene3D" id="3.40.50.970">
    <property type="match status" value="2"/>
</dbReference>
<evidence type="ECO:0000256" key="2">
    <source>
        <dbReference type="ARBA" id="ARBA00005025"/>
    </source>
</evidence>
<keyword evidence="6 12" id="KW-0808">Transferase</keyword>
<evidence type="ECO:0000256" key="7">
    <source>
        <dbReference type="ARBA" id="ARBA00022723"/>
    </source>
</evidence>
<evidence type="ECO:0000259" key="13">
    <source>
        <dbReference type="Pfam" id="PF00205"/>
    </source>
</evidence>
<evidence type="ECO:0000313" key="17">
    <source>
        <dbReference type="Proteomes" id="UP000003438"/>
    </source>
</evidence>
<dbReference type="AlphaFoldDB" id="D1PIV6"/>
<dbReference type="SUPFAM" id="SSF52518">
    <property type="entry name" value="Thiamin diphosphate-binding fold (THDP-binding)"/>
    <property type="match status" value="2"/>
</dbReference>
<dbReference type="FunFam" id="3.40.50.1220:FF:000008">
    <property type="entry name" value="Acetolactate synthase"/>
    <property type="match status" value="1"/>
</dbReference>